<comment type="caution">
    <text evidence="6">The sequence shown here is derived from an EMBL/GenBank/DDBJ whole genome shotgun (WGS) entry which is preliminary data.</text>
</comment>
<dbReference type="GO" id="GO:0008661">
    <property type="term" value="F:1-deoxy-D-xylulose-5-phosphate synthase activity"/>
    <property type="evidence" value="ECO:0007669"/>
    <property type="project" value="UniProtKB-EC"/>
</dbReference>
<dbReference type="GO" id="GO:0005829">
    <property type="term" value="C:cytosol"/>
    <property type="evidence" value="ECO:0007669"/>
    <property type="project" value="TreeGrafter"/>
</dbReference>
<sequence length="188" mass="19831">LNLVGSALGAVEIILAVHSMLDCPRDRFIFDVGHQAYAHKLVTGRLEEFKSLRTYGGLSGFPKPGESPYDVHPSGHASDSLSVALGLAKARDLSGGDNKVVALIGDAALSGGMAFEALNHIGQAQTPMVVVLNDNEMSISRNVGALMKHLGNLRANSHYREAREGLQAAMEQGGPAARGLLGFGKNMK</sequence>
<keyword evidence="5" id="KW-0786">Thiamine pyrophosphate</keyword>
<keyword evidence="7" id="KW-1185">Reference proteome</keyword>
<protein>
    <submittedName>
        <fullName evidence="6">1-deoxy-D-xylulose-5-phosphate synthase</fullName>
        <ecNumber evidence="6">2.2.1.7</ecNumber>
    </submittedName>
</protein>
<organism evidence="6 7">
    <name type="scientific">Ellagibacter isourolithinifaciens</name>
    <dbReference type="NCBI Taxonomy" id="2137581"/>
    <lineage>
        <taxon>Bacteria</taxon>
        <taxon>Bacillati</taxon>
        <taxon>Actinomycetota</taxon>
        <taxon>Coriobacteriia</taxon>
        <taxon>Eggerthellales</taxon>
        <taxon>Eggerthellaceae</taxon>
        <taxon>Ellagibacter</taxon>
    </lineage>
</organism>
<gene>
    <name evidence="6" type="ORF">F8C90_10780</name>
</gene>
<name>A0A6N6NLC2_9ACTN</name>
<dbReference type="EC" id="2.2.1.7" evidence="6"/>
<evidence type="ECO:0000256" key="1">
    <source>
        <dbReference type="ARBA" id="ARBA00001946"/>
    </source>
</evidence>
<evidence type="ECO:0000256" key="5">
    <source>
        <dbReference type="ARBA" id="ARBA00023052"/>
    </source>
</evidence>
<dbReference type="RefSeq" id="WP_246155914.1">
    <property type="nucleotide sequence ID" value="NZ_WAJR01000076.1"/>
</dbReference>
<dbReference type="PANTHER" id="PTHR43322">
    <property type="entry name" value="1-D-DEOXYXYLULOSE 5-PHOSPHATE SYNTHASE-RELATED"/>
    <property type="match status" value="1"/>
</dbReference>
<dbReference type="AlphaFoldDB" id="A0A6N6NLC2"/>
<evidence type="ECO:0000256" key="3">
    <source>
        <dbReference type="ARBA" id="ARBA00022679"/>
    </source>
</evidence>
<comment type="subunit">
    <text evidence="2">Homodimer.</text>
</comment>
<dbReference type="GO" id="GO:0000287">
    <property type="term" value="F:magnesium ion binding"/>
    <property type="evidence" value="ECO:0007669"/>
    <property type="project" value="UniProtKB-ARBA"/>
</dbReference>
<accession>A0A6N6NLC2</accession>
<keyword evidence="4" id="KW-0460">Magnesium</keyword>
<evidence type="ECO:0000256" key="4">
    <source>
        <dbReference type="ARBA" id="ARBA00022842"/>
    </source>
</evidence>
<dbReference type="GeneID" id="98658887"/>
<dbReference type="InterPro" id="IPR029061">
    <property type="entry name" value="THDP-binding"/>
</dbReference>
<comment type="cofactor">
    <cofactor evidence="1">
        <name>Mg(2+)</name>
        <dbReference type="ChEBI" id="CHEBI:18420"/>
    </cofactor>
</comment>
<dbReference type="SUPFAM" id="SSF52518">
    <property type="entry name" value="Thiamin diphosphate-binding fold (THDP-binding)"/>
    <property type="match status" value="1"/>
</dbReference>
<dbReference type="Gene3D" id="3.40.50.970">
    <property type="match status" value="1"/>
</dbReference>
<dbReference type="Pfam" id="PF13292">
    <property type="entry name" value="DXP_synthase_N"/>
    <property type="match status" value="1"/>
</dbReference>
<proteinExistence type="predicted"/>
<dbReference type="GO" id="GO:0016114">
    <property type="term" value="P:terpenoid biosynthetic process"/>
    <property type="evidence" value="ECO:0007669"/>
    <property type="project" value="InterPro"/>
</dbReference>
<dbReference type="PANTHER" id="PTHR43322:SF5">
    <property type="entry name" value="1-DEOXY-D-XYLULOSE-5-PHOSPHATE SYNTHASE, CHLOROPLASTIC"/>
    <property type="match status" value="1"/>
</dbReference>
<evidence type="ECO:0000313" key="6">
    <source>
        <dbReference type="EMBL" id="KAB1631772.1"/>
    </source>
</evidence>
<feature type="non-terminal residue" evidence="6">
    <location>
        <position position="188"/>
    </location>
</feature>
<evidence type="ECO:0000256" key="2">
    <source>
        <dbReference type="ARBA" id="ARBA00011738"/>
    </source>
</evidence>
<dbReference type="Proteomes" id="UP000468668">
    <property type="component" value="Unassembled WGS sequence"/>
</dbReference>
<dbReference type="GO" id="GO:0019288">
    <property type="term" value="P:isopentenyl diphosphate biosynthetic process, methylerythritol 4-phosphate pathway"/>
    <property type="evidence" value="ECO:0007669"/>
    <property type="project" value="TreeGrafter"/>
</dbReference>
<dbReference type="EMBL" id="WAJR01000076">
    <property type="protein sequence ID" value="KAB1631772.1"/>
    <property type="molecule type" value="Genomic_DNA"/>
</dbReference>
<keyword evidence="3 6" id="KW-0808">Transferase</keyword>
<reference evidence="6 7" key="1">
    <citation type="submission" date="2019-09" db="EMBL/GenBank/DDBJ databases">
        <title>Whole genome shotgun sequencing (WGS) of Ellagibacter isourolithinifaciens DSM 104140(T) and Adlercreutzia muris DSM 29508(T).</title>
        <authorList>
            <person name="Stoll D.A."/>
            <person name="Danylec N."/>
            <person name="Huch M."/>
        </authorList>
    </citation>
    <scope>NUCLEOTIDE SEQUENCE [LARGE SCALE GENOMIC DNA]</scope>
    <source>
        <strain evidence="6 7">DSM 104140</strain>
    </source>
</reference>
<dbReference type="InterPro" id="IPR005477">
    <property type="entry name" value="Dxylulose-5-P_synthase"/>
</dbReference>
<evidence type="ECO:0000313" key="7">
    <source>
        <dbReference type="Proteomes" id="UP000468668"/>
    </source>
</evidence>
<feature type="non-terminal residue" evidence="6">
    <location>
        <position position="1"/>
    </location>
</feature>